<sequence>MFDRVADYLVVAVLLMVMGTMLFSSINGMTGLELVSLDDVVIVQVVVVLAAWVRMGMEDIAMHLYPVRSAEVAPPEAPDVKTPLALASVAVRTLAFMFILTAYLELSLGTLIVGMLFALPQTLAIWYGDLPNSNFLFRYLPRGMLYWLFLSILGVFISAWILGRVTTPGSAAIDYALLFVPWAIVDTLYNFGVDGSDWKDGWAKRLVGIPIVAYTGGLLLGYVTFM</sequence>
<protein>
    <submittedName>
        <fullName evidence="2">Unannotated protein</fullName>
    </submittedName>
</protein>
<accession>A0A6J7RBP2</accession>
<organism evidence="2">
    <name type="scientific">freshwater metagenome</name>
    <dbReference type="NCBI Taxonomy" id="449393"/>
    <lineage>
        <taxon>unclassified sequences</taxon>
        <taxon>metagenomes</taxon>
        <taxon>ecological metagenomes</taxon>
    </lineage>
</organism>
<feature type="transmembrane region" description="Helical" evidence="1">
    <location>
        <begin position="144"/>
        <end position="163"/>
    </location>
</feature>
<keyword evidence="1" id="KW-0812">Transmembrane</keyword>
<gene>
    <name evidence="2" type="ORF">UFOPK4061_01684</name>
</gene>
<keyword evidence="1" id="KW-0472">Membrane</keyword>
<evidence type="ECO:0000313" key="2">
    <source>
        <dbReference type="EMBL" id="CAB5026038.1"/>
    </source>
</evidence>
<dbReference type="EMBL" id="CAFBPD010000336">
    <property type="protein sequence ID" value="CAB5026038.1"/>
    <property type="molecule type" value="Genomic_DNA"/>
</dbReference>
<feature type="transmembrane region" description="Helical" evidence="1">
    <location>
        <begin position="111"/>
        <end position="128"/>
    </location>
</feature>
<evidence type="ECO:0000256" key="1">
    <source>
        <dbReference type="SAM" id="Phobius"/>
    </source>
</evidence>
<name>A0A6J7RBP2_9ZZZZ</name>
<dbReference type="AlphaFoldDB" id="A0A6J7RBP2"/>
<feature type="transmembrane region" description="Helical" evidence="1">
    <location>
        <begin position="205"/>
        <end position="225"/>
    </location>
</feature>
<feature type="transmembrane region" description="Helical" evidence="1">
    <location>
        <begin position="84"/>
        <end position="104"/>
    </location>
</feature>
<feature type="transmembrane region" description="Helical" evidence="1">
    <location>
        <begin position="35"/>
        <end position="55"/>
    </location>
</feature>
<proteinExistence type="predicted"/>
<reference evidence="2" key="1">
    <citation type="submission" date="2020-05" db="EMBL/GenBank/DDBJ databases">
        <authorList>
            <person name="Chiriac C."/>
            <person name="Salcher M."/>
            <person name="Ghai R."/>
            <person name="Kavagutti S V."/>
        </authorList>
    </citation>
    <scope>NUCLEOTIDE SEQUENCE</scope>
</reference>
<keyword evidence="1" id="KW-1133">Transmembrane helix</keyword>
<feature type="transmembrane region" description="Helical" evidence="1">
    <location>
        <begin position="175"/>
        <end position="193"/>
    </location>
</feature>
<feature type="transmembrane region" description="Helical" evidence="1">
    <location>
        <begin position="6"/>
        <end position="23"/>
    </location>
</feature>